<dbReference type="Proteomes" id="UP000823941">
    <property type="component" value="Chromosome 22"/>
</dbReference>
<accession>A0ABQ7Q4B7</accession>
<proteinExistence type="predicted"/>
<feature type="region of interest" description="Disordered" evidence="1">
    <location>
        <begin position="29"/>
        <end position="50"/>
    </location>
</feature>
<reference evidence="2 3" key="1">
    <citation type="submission" date="2021-06" db="EMBL/GenBank/DDBJ databases">
        <title>A haploid diamondback moth (Plutella xylostella L.) genome assembly resolves 31 chromosomes and identifies a diamide resistance mutation.</title>
        <authorList>
            <person name="Ward C.M."/>
            <person name="Perry K.D."/>
            <person name="Baker G."/>
            <person name="Powis K."/>
            <person name="Heckel D.G."/>
            <person name="Baxter S.W."/>
        </authorList>
    </citation>
    <scope>NUCLEOTIDE SEQUENCE [LARGE SCALE GENOMIC DNA]</scope>
    <source>
        <strain evidence="2 3">LV</strain>
        <tissue evidence="2">Single pupa</tissue>
    </source>
</reference>
<feature type="compositionally biased region" description="Pro residues" evidence="1">
    <location>
        <begin position="34"/>
        <end position="50"/>
    </location>
</feature>
<dbReference type="EMBL" id="JAHIBW010000022">
    <property type="protein sequence ID" value="KAG7299979.1"/>
    <property type="molecule type" value="Genomic_DNA"/>
</dbReference>
<keyword evidence="3" id="KW-1185">Reference proteome</keyword>
<evidence type="ECO:0000256" key="1">
    <source>
        <dbReference type="SAM" id="MobiDB-lite"/>
    </source>
</evidence>
<sequence length="50" mass="5226">MLAFSVSASQAADIGAAYVLIIFLKQRSGSACRPRPPPTPPPRAPPAPPR</sequence>
<name>A0ABQ7Q4B7_PLUXY</name>
<gene>
    <name evidence="2" type="ORF">JYU34_017014</name>
</gene>
<comment type="caution">
    <text evidence="2">The sequence shown here is derived from an EMBL/GenBank/DDBJ whole genome shotgun (WGS) entry which is preliminary data.</text>
</comment>
<organism evidence="2 3">
    <name type="scientific">Plutella xylostella</name>
    <name type="common">Diamondback moth</name>
    <name type="synonym">Plutella maculipennis</name>
    <dbReference type="NCBI Taxonomy" id="51655"/>
    <lineage>
        <taxon>Eukaryota</taxon>
        <taxon>Metazoa</taxon>
        <taxon>Ecdysozoa</taxon>
        <taxon>Arthropoda</taxon>
        <taxon>Hexapoda</taxon>
        <taxon>Insecta</taxon>
        <taxon>Pterygota</taxon>
        <taxon>Neoptera</taxon>
        <taxon>Endopterygota</taxon>
        <taxon>Lepidoptera</taxon>
        <taxon>Glossata</taxon>
        <taxon>Ditrysia</taxon>
        <taxon>Yponomeutoidea</taxon>
        <taxon>Plutellidae</taxon>
        <taxon>Plutella</taxon>
    </lineage>
</organism>
<evidence type="ECO:0000313" key="3">
    <source>
        <dbReference type="Proteomes" id="UP000823941"/>
    </source>
</evidence>
<evidence type="ECO:0000313" key="2">
    <source>
        <dbReference type="EMBL" id="KAG7299979.1"/>
    </source>
</evidence>
<protein>
    <submittedName>
        <fullName evidence="2">Uncharacterized protein</fullName>
    </submittedName>
</protein>